<gene>
    <name evidence="9" type="ORF">JKP88DRAFT_177853</name>
</gene>
<dbReference type="GO" id="GO:0005737">
    <property type="term" value="C:cytoplasm"/>
    <property type="evidence" value="ECO:0007669"/>
    <property type="project" value="UniProtKB-ARBA"/>
</dbReference>
<evidence type="ECO:0000256" key="4">
    <source>
        <dbReference type="ARBA" id="ARBA00022741"/>
    </source>
</evidence>
<evidence type="ECO:0000256" key="6">
    <source>
        <dbReference type="ARBA" id="ARBA00022840"/>
    </source>
</evidence>
<comment type="caution">
    <text evidence="9">The sequence shown here is derived from an EMBL/GenBank/DDBJ whole genome shotgun (WGS) entry which is preliminary data.</text>
</comment>
<dbReference type="PANTHER" id="PTHR22983:SF6">
    <property type="entry name" value="SERINE_THREONINE-PROTEIN KINASE 36"/>
    <property type="match status" value="1"/>
</dbReference>
<evidence type="ECO:0000256" key="3">
    <source>
        <dbReference type="ARBA" id="ARBA00022679"/>
    </source>
</evidence>
<evidence type="ECO:0000313" key="9">
    <source>
        <dbReference type="EMBL" id="KAG5188420.1"/>
    </source>
</evidence>
<dbReference type="InterPro" id="IPR016024">
    <property type="entry name" value="ARM-type_fold"/>
</dbReference>
<dbReference type="GO" id="GO:0004674">
    <property type="term" value="F:protein serine/threonine kinase activity"/>
    <property type="evidence" value="ECO:0007669"/>
    <property type="project" value="UniProtKB-KW"/>
</dbReference>
<keyword evidence="4" id="KW-0547">Nucleotide-binding</keyword>
<dbReference type="PANTHER" id="PTHR22983">
    <property type="entry name" value="PROTEIN KINASE RELATED"/>
    <property type="match status" value="1"/>
</dbReference>
<evidence type="ECO:0000256" key="1">
    <source>
        <dbReference type="ARBA" id="ARBA00012513"/>
    </source>
</evidence>
<feature type="non-terminal residue" evidence="9">
    <location>
        <position position="1"/>
    </location>
</feature>
<keyword evidence="2" id="KW-0723">Serine/threonine-protein kinase</keyword>
<evidence type="ECO:0000256" key="2">
    <source>
        <dbReference type="ARBA" id="ARBA00022527"/>
    </source>
</evidence>
<name>A0A835ZBN9_9STRA</name>
<keyword evidence="3" id="KW-0808">Transferase</keyword>
<protein>
    <recommendedName>
        <fullName evidence="1">non-specific serine/threonine protein kinase</fullName>
        <ecNumber evidence="1">2.7.11.1</ecNumber>
    </recommendedName>
</protein>
<dbReference type="EC" id="2.7.11.1" evidence="1"/>
<keyword evidence="6" id="KW-0067">ATP-binding</keyword>
<evidence type="ECO:0000256" key="7">
    <source>
        <dbReference type="ARBA" id="ARBA00047899"/>
    </source>
</evidence>
<accession>A0A835ZBN9</accession>
<dbReference type="OrthoDB" id="266718at2759"/>
<dbReference type="GO" id="GO:0007224">
    <property type="term" value="P:smoothened signaling pathway"/>
    <property type="evidence" value="ECO:0007669"/>
    <property type="project" value="TreeGrafter"/>
</dbReference>
<keyword evidence="10" id="KW-1185">Reference proteome</keyword>
<dbReference type="Pfam" id="PF00514">
    <property type="entry name" value="Arm"/>
    <property type="match status" value="1"/>
</dbReference>
<dbReference type="EMBL" id="JAFCMP010000069">
    <property type="protein sequence ID" value="KAG5188420.1"/>
    <property type="molecule type" value="Genomic_DNA"/>
</dbReference>
<proteinExistence type="predicted"/>
<comment type="catalytic activity">
    <reaction evidence="8">
        <text>L-seryl-[protein] + ATP = O-phospho-L-seryl-[protein] + ADP + H(+)</text>
        <dbReference type="Rhea" id="RHEA:17989"/>
        <dbReference type="Rhea" id="RHEA-COMP:9863"/>
        <dbReference type="Rhea" id="RHEA-COMP:11604"/>
        <dbReference type="ChEBI" id="CHEBI:15378"/>
        <dbReference type="ChEBI" id="CHEBI:29999"/>
        <dbReference type="ChEBI" id="CHEBI:30616"/>
        <dbReference type="ChEBI" id="CHEBI:83421"/>
        <dbReference type="ChEBI" id="CHEBI:456216"/>
        <dbReference type="EC" id="2.7.11.1"/>
    </reaction>
</comment>
<dbReference type="GO" id="GO:0005524">
    <property type="term" value="F:ATP binding"/>
    <property type="evidence" value="ECO:0007669"/>
    <property type="project" value="UniProtKB-KW"/>
</dbReference>
<comment type="catalytic activity">
    <reaction evidence="7">
        <text>L-threonyl-[protein] + ATP = O-phospho-L-threonyl-[protein] + ADP + H(+)</text>
        <dbReference type="Rhea" id="RHEA:46608"/>
        <dbReference type="Rhea" id="RHEA-COMP:11060"/>
        <dbReference type="Rhea" id="RHEA-COMP:11605"/>
        <dbReference type="ChEBI" id="CHEBI:15378"/>
        <dbReference type="ChEBI" id="CHEBI:30013"/>
        <dbReference type="ChEBI" id="CHEBI:30616"/>
        <dbReference type="ChEBI" id="CHEBI:61977"/>
        <dbReference type="ChEBI" id="CHEBI:456216"/>
        <dbReference type="EC" id="2.7.11.1"/>
    </reaction>
</comment>
<dbReference type="InterPro" id="IPR000225">
    <property type="entry name" value="Armadillo"/>
</dbReference>
<evidence type="ECO:0000256" key="8">
    <source>
        <dbReference type="ARBA" id="ARBA00048679"/>
    </source>
</evidence>
<dbReference type="InterPro" id="IPR011989">
    <property type="entry name" value="ARM-like"/>
</dbReference>
<dbReference type="Proteomes" id="UP000664859">
    <property type="component" value="Unassembled WGS sequence"/>
</dbReference>
<dbReference type="Gene3D" id="1.25.10.10">
    <property type="entry name" value="Leucine-rich Repeat Variant"/>
    <property type="match status" value="1"/>
</dbReference>
<dbReference type="SUPFAM" id="SSF48371">
    <property type="entry name" value="ARM repeat"/>
    <property type="match status" value="1"/>
</dbReference>
<evidence type="ECO:0000256" key="5">
    <source>
        <dbReference type="ARBA" id="ARBA00022777"/>
    </source>
</evidence>
<sequence length="251" mass="25616">SPAPVLSACLAAIGQLARGGGGDAERSLREARLGGDLRDLVVHQEAAVRARACNLLGNLRRHSDWFYEHTCRHAGAMSQLASLSPPPLFCRFACFAVGNAAFHSRALYPLLAPATAPLVTALSATDPKTRANAAGALGNLVRNGGALCGALSRADAPLQLLLLATRPVGGSAQQTGSSAPQGGSTPQQIALFSLGTCCAYGACREALLGGVEGGRGGLEAMLLKLEGGSRDGVLIKYAARLRGKLAAPALV</sequence>
<organism evidence="9 10">
    <name type="scientific">Tribonema minus</name>
    <dbReference type="NCBI Taxonomy" id="303371"/>
    <lineage>
        <taxon>Eukaryota</taxon>
        <taxon>Sar</taxon>
        <taxon>Stramenopiles</taxon>
        <taxon>Ochrophyta</taxon>
        <taxon>PX clade</taxon>
        <taxon>Xanthophyceae</taxon>
        <taxon>Tribonematales</taxon>
        <taxon>Tribonemataceae</taxon>
        <taxon>Tribonema</taxon>
    </lineage>
</organism>
<reference evidence="9" key="1">
    <citation type="submission" date="2021-02" db="EMBL/GenBank/DDBJ databases">
        <title>First Annotated Genome of the Yellow-green Alga Tribonema minus.</title>
        <authorList>
            <person name="Mahan K.M."/>
        </authorList>
    </citation>
    <scope>NUCLEOTIDE SEQUENCE</scope>
    <source>
        <strain evidence="9">UTEX B ZZ1240</strain>
    </source>
</reference>
<keyword evidence="5" id="KW-0418">Kinase</keyword>
<evidence type="ECO:0000313" key="10">
    <source>
        <dbReference type="Proteomes" id="UP000664859"/>
    </source>
</evidence>
<dbReference type="AlphaFoldDB" id="A0A835ZBN9"/>